<evidence type="ECO:0000256" key="5">
    <source>
        <dbReference type="ARBA" id="ARBA00023136"/>
    </source>
</evidence>
<reference evidence="7 8" key="1">
    <citation type="journal article" date="2019" name="Int. J. Syst. Evol. Microbiol.">
        <title>The Global Catalogue of Microorganisms (GCM) 10K type strain sequencing project: providing services to taxonomists for standard genome sequencing and annotation.</title>
        <authorList>
            <consortium name="The Broad Institute Genomics Platform"/>
            <consortium name="The Broad Institute Genome Sequencing Center for Infectious Disease"/>
            <person name="Wu L."/>
            <person name="Ma J."/>
        </authorList>
    </citation>
    <scope>NUCLEOTIDE SEQUENCE [LARGE SCALE GENOMIC DNA]</scope>
    <source>
        <strain evidence="7 8">JCM 14902</strain>
    </source>
</reference>
<evidence type="ECO:0008006" key="9">
    <source>
        <dbReference type="Google" id="ProtNLM"/>
    </source>
</evidence>
<dbReference type="EMBL" id="BAAAOH010000001">
    <property type="protein sequence ID" value="GAA1984879.1"/>
    <property type="molecule type" value="Genomic_DNA"/>
</dbReference>
<accession>A0ABN2SE44</accession>
<feature type="transmembrane region" description="Helical" evidence="6">
    <location>
        <begin position="150"/>
        <end position="169"/>
    </location>
</feature>
<evidence type="ECO:0000256" key="3">
    <source>
        <dbReference type="ARBA" id="ARBA00022692"/>
    </source>
</evidence>
<protein>
    <recommendedName>
        <fullName evidence="9">Membrane protein involved in the export of O-antigen and teichoic acid</fullName>
    </recommendedName>
</protein>
<comment type="caution">
    <text evidence="7">The sequence shown here is derived from an EMBL/GenBank/DDBJ whole genome shotgun (WGS) entry which is preliminary data.</text>
</comment>
<feature type="transmembrane region" description="Helical" evidence="6">
    <location>
        <begin position="362"/>
        <end position="382"/>
    </location>
</feature>
<dbReference type="Proteomes" id="UP001500326">
    <property type="component" value="Unassembled WGS sequence"/>
</dbReference>
<feature type="transmembrane region" description="Helical" evidence="6">
    <location>
        <begin position="175"/>
        <end position="192"/>
    </location>
</feature>
<evidence type="ECO:0000313" key="8">
    <source>
        <dbReference type="Proteomes" id="UP001500326"/>
    </source>
</evidence>
<dbReference type="PANTHER" id="PTHR30250:SF26">
    <property type="entry name" value="PSMA PROTEIN"/>
    <property type="match status" value="1"/>
</dbReference>
<feature type="transmembrane region" description="Helical" evidence="6">
    <location>
        <begin position="20"/>
        <end position="41"/>
    </location>
</feature>
<sequence>MRDDNREDRHPTIPFLSRILSFSATVGLVALVGVLAIPVLIQSVGAEVWAQLTVIQVLAGVFGVIVAFGWGATGPSMIAGATRERRPLIFRESFSARLTLYAVAAPTMIVISLLLTRGDVALSVLGTIAYLLPYVASPWYFVGQAQPGRLFVLNTIPSVVGTLLGLAAAWFTGSIAAFLLVQALGYLVAIILERRHILATMPAGEHPPYRLRSVLVLLRSQRHAVTGSLVSSLYVSLPLVMVQALIPAQVPVYAMADRLFKFGSLALAPVQQFLQGWVPEDGPQHIPGRCIRAVVIGLGFGFVGGSLIAALSPLAADLLSGGAVLVPFILSVPLGVAFLFVSGSAIAGYACLILLGQVRHVAIASVMAASIGAPLIVISATLQSLELIAWSVAISEFVVTIYQLVILRLTLLRGMPPTEPTGPSQPDPDPT</sequence>
<name>A0ABN2SE44_9MICO</name>
<keyword evidence="5 6" id="KW-0472">Membrane</keyword>
<dbReference type="PANTHER" id="PTHR30250">
    <property type="entry name" value="PST FAMILY PREDICTED COLANIC ACID TRANSPORTER"/>
    <property type="match status" value="1"/>
</dbReference>
<dbReference type="InterPro" id="IPR050833">
    <property type="entry name" value="Poly_Biosynth_Transport"/>
</dbReference>
<keyword evidence="8" id="KW-1185">Reference proteome</keyword>
<proteinExistence type="predicted"/>
<feature type="transmembrane region" description="Helical" evidence="6">
    <location>
        <begin position="121"/>
        <end position="143"/>
    </location>
</feature>
<feature type="transmembrane region" description="Helical" evidence="6">
    <location>
        <begin position="53"/>
        <end position="73"/>
    </location>
</feature>
<keyword evidence="3 6" id="KW-0812">Transmembrane</keyword>
<gene>
    <name evidence="7" type="ORF">GCM10009777_18550</name>
</gene>
<evidence type="ECO:0000256" key="2">
    <source>
        <dbReference type="ARBA" id="ARBA00022475"/>
    </source>
</evidence>
<evidence type="ECO:0000313" key="7">
    <source>
        <dbReference type="EMBL" id="GAA1984879.1"/>
    </source>
</evidence>
<comment type="subcellular location">
    <subcellularLocation>
        <location evidence="1">Cell membrane</location>
        <topology evidence="1">Multi-pass membrane protein</topology>
    </subcellularLocation>
</comment>
<feature type="transmembrane region" description="Helical" evidence="6">
    <location>
        <begin position="388"/>
        <end position="407"/>
    </location>
</feature>
<evidence type="ECO:0000256" key="1">
    <source>
        <dbReference type="ARBA" id="ARBA00004651"/>
    </source>
</evidence>
<feature type="transmembrane region" description="Helical" evidence="6">
    <location>
        <begin position="293"/>
        <end position="316"/>
    </location>
</feature>
<keyword evidence="4 6" id="KW-1133">Transmembrane helix</keyword>
<feature type="transmembrane region" description="Helical" evidence="6">
    <location>
        <begin position="328"/>
        <end position="355"/>
    </location>
</feature>
<feature type="transmembrane region" description="Helical" evidence="6">
    <location>
        <begin position="94"/>
        <end position="115"/>
    </location>
</feature>
<dbReference type="RefSeq" id="WP_344060893.1">
    <property type="nucleotide sequence ID" value="NZ_BAAAOH010000001.1"/>
</dbReference>
<keyword evidence="2" id="KW-1003">Cell membrane</keyword>
<evidence type="ECO:0000256" key="4">
    <source>
        <dbReference type="ARBA" id="ARBA00022989"/>
    </source>
</evidence>
<evidence type="ECO:0000256" key="6">
    <source>
        <dbReference type="SAM" id="Phobius"/>
    </source>
</evidence>
<organism evidence="7 8">
    <name type="scientific">Microbacterium pumilum</name>
    <dbReference type="NCBI Taxonomy" id="344165"/>
    <lineage>
        <taxon>Bacteria</taxon>
        <taxon>Bacillati</taxon>
        <taxon>Actinomycetota</taxon>
        <taxon>Actinomycetes</taxon>
        <taxon>Micrococcales</taxon>
        <taxon>Microbacteriaceae</taxon>
        <taxon>Microbacterium</taxon>
    </lineage>
</organism>